<evidence type="ECO:0000313" key="3">
    <source>
        <dbReference type="EMBL" id="OQS40119.1"/>
    </source>
</evidence>
<reference evidence="3 4" key="1">
    <citation type="submission" date="2017-02" db="EMBL/GenBank/DDBJ databases">
        <title>Chromobacterium haemolyticum H5244.</title>
        <authorList>
            <person name="Gulvik C.A."/>
        </authorList>
    </citation>
    <scope>NUCLEOTIDE SEQUENCE [LARGE SCALE GENOMIC DNA]</scope>
    <source>
        <strain evidence="3 4">H5244</strain>
    </source>
</reference>
<gene>
    <name evidence="3" type="ORF">B0T45_10690</name>
</gene>
<evidence type="ECO:0000259" key="2">
    <source>
        <dbReference type="SMART" id="SM00834"/>
    </source>
</evidence>
<sequence>MPIYEYRCGACGVAKEHLQKLIDEPIAQCPACGSAEYRKQLSAAGFQLKGSGWYATDFKGGASGGSSSASSDSASSDSGGGHSCGTGCGCA</sequence>
<feature type="region of interest" description="Disordered" evidence="1">
    <location>
        <begin position="61"/>
        <end position="91"/>
    </location>
</feature>
<dbReference type="PANTHER" id="PTHR34404">
    <property type="entry name" value="REGULATORY PROTEIN, FMDB FAMILY"/>
    <property type="match status" value="1"/>
</dbReference>
<comment type="caution">
    <text evidence="3">The sequence shown here is derived from an EMBL/GenBank/DDBJ whole genome shotgun (WGS) entry which is preliminary data.</text>
</comment>
<evidence type="ECO:0000256" key="1">
    <source>
        <dbReference type="SAM" id="MobiDB-lite"/>
    </source>
</evidence>
<feature type="domain" description="Putative regulatory protein FmdB zinc ribbon" evidence="2">
    <location>
        <begin position="1"/>
        <end position="42"/>
    </location>
</feature>
<dbReference type="RefSeq" id="WP_081555465.1">
    <property type="nucleotide sequence ID" value="NZ_MUKV01000011.1"/>
</dbReference>
<dbReference type="Proteomes" id="UP000192721">
    <property type="component" value="Unassembled WGS sequence"/>
</dbReference>
<feature type="compositionally biased region" description="Gly residues" evidence="1">
    <location>
        <begin position="78"/>
        <end position="91"/>
    </location>
</feature>
<name>A0A1W0CZ97_9NEIS</name>
<organism evidence="3 4">
    <name type="scientific">Chromobacterium haemolyticum</name>
    <dbReference type="NCBI Taxonomy" id="394935"/>
    <lineage>
        <taxon>Bacteria</taxon>
        <taxon>Pseudomonadati</taxon>
        <taxon>Pseudomonadota</taxon>
        <taxon>Betaproteobacteria</taxon>
        <taxon>Neisseriales</taxon>
        <taxon>Chromobacteriaceae</taxon>
        <taxon>Chromobacterium</taxon>
    </lineage>
</organism>
<dbReference type="NCBIfam" id="TIGR02605">
    <property type="entry name" value="CxxC_CxxC_SSSS"/>
    <property type="match status" value="1"/>
</dbReference>
<feature type="compositionally biased region" description="Low complexity" evidence="1">
    <location>
        <begin position="65"/>
        <end position="77"/>
    </location>
</feature>
<dbReference type="InterPro" id="IPR013429">
    <property type="entry name" value="Regulatory_FmdB_Zinc_ribbon"/>
</dbReference>
<dbReference type="PANTHER" id="PTHR34404:SF2">
    <property type="entry name" value="CONSERVED SERINE RICH PROTEIN"/>
    <property type="match status" value="1"/>
</dbReference>
<proteinExistence type="predicted"/>
<dbReference type="AlphaFoldDB" id="A0A1W0CZ97"/>
<protein>
    <submittedName>
        <fullName evidence="3">FmdB family transcriptional regulator</fullName>
    </submittedName>
</protein>
<dbReference type="EMBL" id="MUKV01000011">
    <property type="protein sequence ID" value="OQS40119.1"/>
    <property type="molecule type" value="Genomic_DNA"/>
</dbReference>
<accession>A0A1W0CZ97</accession>
<dbReference type="SMART" id="SM00834">
    <property type="entry name" value="CxxC_CXXC_SSSS"/>
    <property type="match status" value="1"/>
</dbReference>
<dbReference type="Pfam" id="PF09723">
    <property type="entry name" value="Zn_ribbon_8"/>
    <property type="match status" value="1"/>
</dbReference>
<evidence type="ECO:0000313" key="4">
    <source>
        <dbReference type="Proteomes" id="UP000192721"/>
    </source>
</evidence>